<keyword evidence="2" id="KW-1185">Reference proteome</keyword>
<name>A0A073IUT9_9RHOB</name>
<gene>
    <name evidence="1" type="ORF">DSW25_12295</name>
</gene>
<accession>A0A073IUT9</accession>
<dbReference type="STRING" id="1300350.Z948_1143"/>
<dbReference type="Proteomes" id="UP000027734">
    <property type="component" value="Unassembled WGS sequence"/>
</dbReference>
<dbReference type="AlphaFoldDB" id="A0A073IUT9"/>
<dbReference type="RefSeq" id="WP_025058579.1">
    <property type="nucleotide sequence ID" value="NZ_JAMC01000004.1"/>
</dbReference>
<proteinExistence type="predicted"/>
<reference evidence="1 2" key="1">
    <citation type="submission" date="2014-01" db="EMBL/GenBank/DDBJ databases">
        <title>Sulfitobacter donghicola JCM 14565 Genome Sequencing.</title>
        <authorList>
            <person name="Lai Q."/>
            <person name="Hong Z."/>
        </authorList>
    </citation>
    <scope>NUCLEOTIDE SEQUENCE [LARGE SCALE GENOMIC DNA]</scope>
    <source>
        <strain evidence="1 2">JCM 14565</strain>
    </source>
</reference>
<evidence type="ECO:0000313" key="2">
    <source>
        <dbReference type="Proteomes" id="UP000027734"/>
    </source>
</evidence>
<organism evidence="1 2">
    <name type="scientific">Sulfitobacter donghicola DSW-25 = KCTC 12864 = JCM 14565</name>
    <dbReference type="NCBI Taxonomy" id="1300350"/>
    <lineage>
        <taxon>Bacteria</taxon>
        <taxon>Pseudomonadati</taxon>
        <taxon>Pseudomonadota</taxon>
        <taxon>Alphaproteobacteria</taxon>
        <taxon>Rhodobacterales</taxon>
        <taxon>Roseobacteraceae</taxon>
        <taxon>Sulfitobacter</taxon>
    </lineage>
</organism>
<evidence type="ECO:0000313" key="1">
    <source>
        <dbReference type="EMBL" id="KEJ89152.1"/>
    </source>
</evidence>
<protein>
    <submittedName>
        <fullName evidence="1">Uncharacterized protein</fullName>
    </submittedName>
</protein>
<comment type="caution">
    <text evidence="1">The sequence shown here is derived from an EMBL/GenBank/DDBJ whole genome shotgun (WGS) entry which is preliminary data.</text>
</comment>
<dbReference type="EMBL" id="JAMC01000004">
    <property type="protein sequence ID" value="KEJ89152.1"/>
    <property type="molecule type" value="Genomic_DNA"/>
</dbReference>
<sequence>MDDIFAPLQNGIKHFAAPSQVTTNSKEEPMFEDHLAENAVQTLMQIILDGAQRKRSGIHYDRMDPDMVEIVMDCVASYLSPDLLTISAVYSGIERQVAAHNLRRMAKGFCSLPSPRREVVRRIIHDLDPYSVRIARCGSAAGFQKRAASSLNDVAAVPEGFGFDGAPETIVSDSGSEFRRKFCDVECLEVDFKIGIDAAPEIRGTIERVFSQLWTTTESIPLEPTNPVTDMASTED</sequence>